<dbReference type="InterPro" id="IPR001222">
    <property type="entry name" value="Znf_TFIIS"/>
</dbReference>
<organism evidence="6 7">
    <name type="scientific">Lachnellula hyalina</name>
    <dbReference type="NCBI Taxonomy" id="1316788"/>
    <lineage>
        <taxon>Eukaryota</taxon>
        <taxon>Fungi</taxon>
        <taxon>Dikarya</taxon>
        <taxon>Ascomycota</taxon>
        <taxon>Pezizomycotina</taxon>
        <taxon>Leotiomycetes</taxon>
        <taxon>Helotiales</taxon>
        <taxon>Lachnaceae</taxon>
        <taxon>Lachnellula</taxon>
    </lineage>
</organism>
<dbReference type="SMART" id="SM00440">
    <property type="entry name" value="ZnF_C2C2"/>
    <property type="match status" value="1"/>
</dbReference>
<dbReference type="AlphaFoldDB" id="A0A8H8QU93"/>
<evidence type="ECO:0000313" key="6">
    <source>
        <dbReference type="EMBL" id="TVY22621.1"/>
    </source>
</evidence>
<keyword evidence="1" id="KW-0479">Metal-binding</keyword>
<keyword evidence="7" id="KW-1185">Reference proteome</keyword>
<name>A0A8H8QU93_9HELO</name>
<comment type="caution">
    <text evidence="6">The sequence shown here is derived from an EMBL/GenBank/DDBJ whole genome shotgun (WGS) entry which is preliminary data.</text>
</comment>
<evidence type="ECO:0000256" key="1">
    <source>
        <dbReference type="ARBA" id="ARBA00022723"/>
    </source>
</evidence>
<dbReference type="EMBL" id="QGMH01000247">
    <property type="protein sequence ID" value="TVY22621.1"/>
    <property type="molecule type" value="Genomic_DNA"/>
</dbReference>
<evidence type="ECO:0000256" key="4">
    <source>
        <dbReference type="PROSITE-ProRule" id="PRU00472"/>
    </source>
</evidence>
<dbReference type="Pfam" id="PF01096">
    <property type="entry name" value="Zn_ribbon_TFIIS"/>
    <property type="match status" value="1"/>
</dbReference>
<dbReference type="GO" id="GO:0003899">
    <property type="term" value="F:DNA-directed RNA polymerase activity"/>
    <property type="evidence" value="ECO:0007669"/>
    <property type="project" value="InterPro"/>
</dbReference>
<dbReference type="GO" id="GO:0005666">
    <property type="term" value="C:RNA polymerase III complex"/>
    <property type="evidence" value="ECO:0007669"/>
    <property type="project" value="TreeGrafter"/>
</dbReference>
<evidence type="ECO:0000256" key="2">
    <source>
        <dbReference type="ARBA" id="ARBA00022771"/>
    </source>
</evidence>
<protein>
    <submittedName>
        <fullName evidence="6">DNA-directed RNA polymerase III subunit</fullName>
    </submittedName>
</protein>
<feature type="domain" description="TFIIS-type" evidence="5">
    <location>
        <begin position="86"/>
        <end position="134"/>
    </location>
</feature>
<evidence type="ECO:0000259" key="5">
    <source>
        <dbReference type="PROSITE" id="PS51133"/>
    </source>
</evidence>
<sequence>MCEDANASKTNPSPHHQVCPSCSNVLNISTVSPEDISNAGNHRLECLTCPYQYILQARYYERKTFTHKEREDMFGGKGQWDNAQRARVQCTKDGCDGDEAAFYQVQIRSADEPMTSFYKVSLCALPREVGFLFSGVRFLFGGGVRLMTWVVYDL</sequence>
<dbReference type="InterPro" id="IPR012164">
    <property type="entry name" value="Rpa12/Rpb9/Rpc10/TFS"/>
</dbReference>
<keyword evidence="2 4" id="KW-0863">Zinc-finger</keyword>
<reference evidence="6 7" key="1">
    <citation type="submission" date="2018-05" db="EMBL/GenBank/DDBJ databases">
        <title>Genome sequencing and assembly of the regulated plant pathogen Lachnellula willkommii and related sister species for the development of diagnostic species identification markers.</title>
        <authorList>
            <person name="Giroux E."/>
            <person name="Bilodeau G."/>
        </authorList>
    </citation>
    <scope>NUCLEOTIDE SEQUENCE [LARGE SCALE GENOMIC DNA]</scope>
    <source>
        <strain evidence="6 7">CBS 185.66</strain>
    </source>
</reference>
<proteinExistence type="predicted"/>
<evidence type="ECO:0000313" key="7">
    <source>
        <dbReference type="Proteomes" id="UP000431533"/>
    </source>
</evidence>
<dbReference type="OrthoDB" id="282152at2759"/>
<dbReference type="GO" id="GO:0008270">
    <property type="term" value="F:zinc ion binding"/>
    <property type="evidence" value="ECO:0007669"/>
    <property type="project" value="UniProtKB-KW"/>
</dbReference>
<accession>A0A8H8QU93</accession>
<keyword evidence="3" id="KW-0862">Zinc</keyword>
<gene>
    <name evidence="6" type="primary">RPC11</name>
    <name evidence="6" type="ORF">LHYA1_G008757</name>
</gene>
<keyword evidence="6" id="KW-0240">DNA-directed RNA polymerase</keyword>
<dbReference type="PANTHER" id="PTHR11239:SF12">
    <property type="entry name" value="DNA-DIRECTED RNA POLYMERASE III SUBUNIT RPC10"/>
    <property type="match status" value="1"/>
</dbReference>
<dbReference type="Proteomes" id="UP000431533">
    <property type="component" value="Unassembled WGS sequence"/>
</dbReference>
<dbReference type="Gene3D" id="2.20.25.10">
    <property type="match status" value="1"/>
</dbReference>
<dbReference type="PANTHER" id="PTHR11239">
    <property type="entry name" value="DNA-DIRECTED RNA POLYMERASE"/>
    <property type="match status" value="1"/>
</dbReference>
<keyword evidence="6" id="KW-0804">Transcription</keyword>
<dbReference type="SUPFAM" id="SSF57783">
    <property type="entry name" value="Zinc beta-ribbon"/>
    <property type="match status" value="1"/>
</dbReference>
<dbReference type="GeneID" id="41988955"/>
<dbReference type="GO" id="GO:0006386">
    <property type="term" value="P:termination of RNA polymerase III transcription"/>
    <property type="evidence" value="ECO:0007669"/>
    <property type="project" value="TreeGrafter"/>
</dbReference>
<evidence type="ECO:0000256" key="3">
    <source>
        <dbReference type="ARBA" id="ARBA00022833"/>
    </source>
</evidence>
<dbReference type="GO" id="GO:0003676">
    <property type="term" value="F:nucleic acid binding"/>
    <property type="evidence" value="ECO:0007669"/>
    <property type="project" value="InterPro"/>
</dbReference>
<dbReference type="RefSeq" id="XP_031001409.1">
    <property type="nucleotide sequence ID" value="XM_031153675.1"/>
</dbReference>
<dbReference type="PROSITE" id="PS51133">
    <property type="entry name" value="ZF_TFIIS_2"/>
    <property type="match status" value="1"/>
</dbReference>